<protein>
    <submittedName>
        <fullName evidence="1">Uncharacterized protein</fullName>
    </submittedName>
</protein>
<dbReference type="RefSeq" id="WP_012710865.1">
    <property type="nucleotide sequence ID" value="NC_012588.1"/>
</dbReference>
<reference evidence="1 2" key="1">
    <citation type="journal article" date="2009" name="Proc. Natl. Acad. Sci. U.S.A.">
        <title>Biogeography of the Sulfolobus islandicus pan-genome.</title>
        <authorList>
            <person name="Reno M.L."/>
            <person name="Held N.L."/>
            <person name="Fields C.J."/>
            <person name="Burke P.V."/>
            <person name="Whitaker R.J."/>
        </authorList>
    </citation>
    <scope>NUCLEOTIDE SEQUENCE [LARGE SCALE GENOMIC DNA]</scope>
    <source>
        <strain evidence="2">M.14.25 / Kamchatka #1</strain>
    </source>
</reference>
<sequence length="57" mass="6286">MDNGEELTSVILDVAVAEGLIEPLLSDSPIDAFNIEIISFSKGLWRIRGENKIRNSV</sequence>
<accession>C3MWD6</accession>
<dbReference type="EMBL" id="CP001400">
    <property type="protein sequence ID" value="ACP37594.1"/>
    <property type="molecule type" value="Genomic_DNA"/>
</dbReference>
<gene>
    <name evidence="1" type="ordered locus">M1425_0783</name>
</gene>
<evidence type="ECO:0000313" key="1">
    <source>
        <dbReference type="EMBL" id="ACP37594.1"/>
    </source>
</evidence>
<evidence type="ECO:0000313" key="2">
    <source>
        <dbReference type="Proteomes" id="UP000001350"/>
    </source>
</evidence>
<name>C3MWD6_SACI4</name>
<dbReference type="AlphaFoldDB" id="C3MWD6"/>
<proteinExistence type="predicted"/>
<dbReference type="HOGENOM" id="CLU_200905_0_0_2"/>
<organism evidence="1 2">
    <name type="scientific">Saccharolobus islandicus (strain M.14.25 / Kamchatka #1)</name>
    <name type="common">Sulfolobus islandicus</name>
    <dbReference type="NCBI Taxonomy" id="427317"/>
    <lineage>
        <taxon>Archaea</taxon>
        <taxon>Thermoproteota</taxon>
        <taxon>Thermoprotei</taxon>
        <taxon>Sulfolobales</taxon>
        <taxon>Sulfolobaceae</taxon>
        <taxon>Saccharolobus</taxon>
    </lineage>
</organism>
<dbReference type="Proteomes" id="UP000001350">
    <property type="component" value="Chromosome"/>
</dbReference>
<dbReference type="GeneID" id="84057472"/>
<dbReference type="KEGG" id="sia:M1425_0783"/>